<organism evidence="4 5">
    <name type="scientific">Cohnella xylanilytica</name>
    <dbReference type="NCBI Taxonomy" id="557555"/>
    <lineage>
        <taxon>Bacteria</taxon>
        <taxon>Bacillati</taxon>
        <taxon>Bacillota</taxon>
        <taxon>Bacilli</taxon>
        <taxon>Bacillales</taxon>
        <taxon>Paenibacillaceae</taxon>
        <taxon>Cohnella</taxon>
    </lineage>
</organism>
<dbReference type="PROSITE" id="PS51186">
    <property type="entry name" value="GNAT"/>
    <property type="match status" value="1"/>
</dbReference>
<sequence length="154" mass="17684">MTNENEITPYQESDHDRLVEIWYRAVRRTHTFLTESDIEFYRGIVRNGALRAVEIWVSRDENREPAGFIGLDGAKIEMLFVDPDRHGRGIGTRLIEHAQQLKGRALQVDVNEQNEGACAFYRRFGFVQTGRSELDGSGKPFPLLHMEFSERGTA</sequence>
<evidence type="ECO:0000256" key="2">
    <source>
        <dbReference type="ARBA" id="ARBA00023315"/>
    </source>
</evidence>
<dbReference type="Gene3D" id="3.40.630.30">
    <property type="match status" value="1"/>
</dbReference>
<dbReference type="InterPro" id="IPR000182">
    <property type="entry name" value="GNAT_dom"/>
</dbReference>
<evidence type="ECO:0000259" key="3">
    <source>
        <dbReference type="PROSITE" id="PS51186"/>
    </source>
</evidence>
<keyword evidence="1 4" id="KW-0808">Transferase</keyword>
<dbReference type="AlphaFoldDB" id="A0A841TTS7"/>
<name>A0A841TTS7_9BACL</name>
<keyword evidence="2" id="KW-0012">Acyltransferase</keyword>
<evidence type="ECO:0000313" key="5">
    <source>
        <dbReference type="Proteomes" id="UP000553776"/>
    </source>
</evidence>
<dbReference type="SUPFAM" id="SSF55729">
    <property type="entry name" value="Acyl-CoA N-acyltransferases (Nat)"/>
    <property type="match status" value="1"/>
</dbReference>
<reference evidence="4 5" key="1">
    <citation type="submission" date="2020-08" db="EMBL/GenBank/DDBJ databases">
        <title>Cohnella phylogeny.</title>
        <authorList>
            <person name="Dunlap C."/>
        </authorList>
    </citation>
    <scope>NUCLEOTIDE SEQUENCE [LARGE SCALE GENOMIC DNA]</scope>
    <source>
        <strain evidence="4 5">DSM 25239</strain>
    </source>
</reference>
<keyword evidence="5" id="KW-1185">Reference proteome</keyword>
<dbReference type="Proteomes" id="UP000553776">
    <property type="component" value="Unassembled WGS sequence"/>
</dbReference>
<comment type="caution">
    <text evidence="4">The sequence shown here is derived from an EMBL/GenBank/DDBJ whole genome shotgun (WGS) entry which is preliminary data.</text>
</comment>
<dbReference type="CDD" id="cd04301">
    <property type="entry name" value="NAT_SF"/>
    <property type="match status" value="1"/>
</dbReference>
<dbReference type="PANTHER" id="PTHR43800:SF1">
    <property type="entry name" value="PEPTIDYL-LYSINE N-ACETYLTRANSFERASE YJAB"/>
    <property type="match status" value="1"/>
</dbReference>
<gene>
    <name evidence="4" type="ORF">H7B90_06700</name>
</gene>
<proteinExistence type="predicted"/>
<evidence type="ECO:0000313" key="4">
    <source>
        <dbReference type="EMBL" id="MBB6691089.1"/>
    </source>
</evidence>
<evidence type="ECO:0000256" key="1">
    <source>
        <dbReference type="ARBA" id="ARBA00022679"/>
    </source>
</evidence>
<dbReference type="Pfam" id="PF13508">
    <property type="entry name" value="Acetyltransf_7"/>
    <property type="match status" value="1"/>
</dbReference>
<protein>
    <submittedName>
        <fullName evidence="4">Acetyltransferase</fullName>
    </submittedName>
</protein>
<feature type="domain" description="N-acetyltransferase" evidence="3">
    <location>
        <begin position="5"/>
        <end position="151"/>
    </location>
</feature>
<accession>A0A841TTS7</accession>
<dbReference type="EMBL" id="JACJVR010000020">
    <property type="protein sequence ID" value="MBB6691089.1"/>
    <property type="molecule type" value="Genomic_DNA"/>
</dbReference>
<dbReference type="RefSeq" id="WP_185135089.1">
    <property type="nucleotide sequence ID" value="NZ_BORM01000056.1"/>
</dbReference>
<dbReference type="GO" id="GO:0016747">
    <property type="term" value="F:acyltransferase activity, transferring groups other than amino-acyl groups"/>
    <property type="evidence" value="ECO:0007669"/>
    <property type="project" value="InterPro"/>
</dbReference>
<dbReference type="InterPro" id="IPR016181">
    <property type="entry name" value="Acyl_CoA_acyltransferase"/>
</dbReference>
<dbReference type="PANTHER" id="PTHR43800">
    <property type="entry name" value="PEPTIDYL-LYSINE N-ACETYLTRANSFERASE YJAB"/>
    <property type="match status" value="1"/>
</dbReference>
<dbReference type="NCBIfam" id="NF007807">
    <property type="entry name" value="PRK10514.1"/>
    <property type="match status" value="1"/>
</dbReference>